<evidence type="ECO:0000259" key="5">
    <source>
        <dbReference type="PROSITE" id="PS50011"/>
    </source>
</evidence>
<dbReference type="SMART" id="SM00220">
    <property type="entry name" value="S_TKc"/>
    <property type="match status" value="1"/>
</dbReference>
<evidence type="ECO:0000256" key="4">
    <source>
        <dbReference type="ARBA" id="ARBA00022840"/>
    </source>
</evidence>
<keyword evidence="3" id="KW-0418">Kinase</keyword>
<evidence type="ECO:0000256" key="3">
    <source>
        <dbReference type="ARBA" id="ARBA00022777"/>
    </source>
</evidence>
<dbReference type="GO" id="GO:0004674">
    <property type="term" value="F:protein serine/threonine kinase activity"/>
    <property type="evidence" value="ECO:0007669"/>
    <property type="project" value="TreeGrafter"/>
</dbReference>
<evidence type="ECO:0000256" key="2">
    <source>
        <dbReference type="ARBA" id="ARBA00022741"/>
    </source>
</evidence>
<evidence type="ECO:0000256" key="1">
    <source>
        <dbReference type="ARBA" id="ARBA00022679"/>
    </source>
</evidence>
<dbReference type="PROSITE" id="PS50011">
    <property type="entry name" value="PROTEIN_KINASE_DOM"/>
    <property type="match status" value="1"/>
</dbReference>
<dbReference type="PANTHER" id="PTHR43289:SF6">
    <property type="entry name" value="SERINE_THREONINE-PROTEIN KINASE NEKL-3"/>
    <property type="match status" value="1"/>
</dbReference>
<feature type="domain" description="Protein kinase" evidence="5">
    <location>
        <begin position="1"/>
        <end position="155"/>
    </location>
</feature>
<dbReference type="InterPro" id="IPR000719">
    <property type="entry name" value="Prot_kinase_dom"/>
</dbReference>
<dbReference type="AlphaFoldDB" id="X1UFG0"/>
<accession>X1UFG0</accession>
<name>X1UFG0_9ZZZZ</name>
<proteinExistence type="predicted"/>
<sequence>PIIEALEFAHSKGTYHRDLKPENLLFTTTAHDHLKVADWGLGKDINKESLALTAAAGGVGGTTGYCSPEQWFYNNTIDGRTDIYSLGVIFYEMMTGKQPQVFHPLTGQQYTVPKPSSQNHSSIPLALDNAILKMIAYDLKNRYQTVSQLKNDLFVIYRSL</sequence>
<keyword evidence="2" id="KW-0547">Nucleotide-binding</keyword>
<dbReference type="Pfam" id="PF00069">
    <property type="entry name" value="Pkinase"/>
    <property type="match status" value="1"/>
</dbReference>
<dbReference type="EMBL" id="BARW01026338">
    <property type="protein sequence ID" value="GAJ16248.1"/>
    <property type="molecule type" value="Genomic_DNA"/>
</dbReference>
<gene>
    <name evidence="6" type="ORF">S12H4_42973</name>
</gene>
<dbReference type="InterPro" id="IPR011009">
    <property type="entry name" value="Kinase-like_dom_sf"/>
</dbReference>
<reference evidence="6" key="1">
    <citation type="journal article" date="2014" name="Front. Microbiol.">
        <title>High frequency of phylogenetically diverse reductive dehalogenase-homologous genes in deep subseafloor sedimentary metagenomes.</title>
        <authorList>
            <person name="Kawai M."/>
            <person name="Futagami T."/>
            <person name="Toyoda A."/>
            <person name="Takaki Y."/>
            <person name="Nishi S."/>
            <person name="Hori S."/>
            <person name="Arai W."/>
            <person name="Tsubouchi T."/>
            <person name="Morono Y."/>
            <person name="Uchiyama I."/>
            <person name="Ito T."/>
            <person name="Fujiyama A."/>
            <person name="Inagaki F."/>
            <person name="Takami H."/>
        </authorList>
    </citation>
    <scope>NUCLEOTIDE SEQUENCE</scope>
    <source>
        <strain evidence="6">Expedition CK06-06</strain>
    </source>
</reference>
<dbReference type="Gene3D" id="1.10.510.10">
    <property type="entry name" value="Transferase(Phosphotransferase) domain 1"/>
    <property type="match status" value="1"/>
</dbReference>
<dbReference type="GO" id="GO:0005524">
    <property type="term" value="F:ATP binding"/>
    <property type="evidence" value="ECO:0007669"/>
    <property type="project" value="UniProtKB-KW"/>
</dbReference>
<dbReference type="PANTHER" id="PTHR43289">
    <property type="entry name" value="MITOGEN-ACTIVATED PROTEIN KINASE KINASE KINASE 20-RELATED"/>
    <property type="match status" value="1"/>
</dbReference>
<keyword evidence="4" id="KW-0067">ATP-binding</keyword>
<keyword evidence="1" id="KW-0808">Transferase</keyword>
<protein>
    <recommendedName>
        <fullName evidence="5">Protein kinase domain-containing protein</fullName>
    </recommendedName>
</protein>
<dbReference type="SUPFAM" id="SSF56112">
    <property type="entry name" value="Protein kinase-like (PK-like)"/>
    <property type="match status" value="1"/>
</dbReference>
<feature type="non-terminal residue" evidence="6">
    <location>
        <position position="1"/>
    </location>
</feature>
<comment type="caution">
    <text evidence="6">The sequence shown here is derived from an EMBL/GenBank/DDBJ whole genome shotgun (WGS) entry which is preliminary data.</text>
</comment>
<evidence type="ECO:0000313" key="6">
    <source>
        <dbReference type="EMBL" id="GAJ16248.1"/>
    </source>
</evidence>
<organism evidence="6">
    <name type="scientific">marine sediment metagenome</name>
    <dbReference type="NCBI Taxonomy" id="412755"/>
    <lineage>
        <taxon>unclassified sequences</taxon>
        <taxon>metagenomes</taxon>
        <taxon>ecological metagenomes</taxon>
    </lineage>
</organism>